<evidence type="ECO:0000256" key="6">
    <source>
        <dbReference type="ARBA" id="ARBA00023053"/>
    </source>
</evidence>
<keyword evidence="8 11" id="KW-0472">Membrane</keyword>
<evidence type="ECO:0000256" key="4">
    <source>
        <dbReference type="ARBA" id="ARBA00022692"/>
    </source>
</evidence>
<evidence type="ECO:0000256" key="3">
    <source>
        <dbReference type="ARBA" id="ARBA00022475"/>
    </source>
</evidence>
<dbReference type="GO" id="GO:0051453">
    <property type="term" value="P:regulation of intracellular pH"/>
    <property type="evidence" value="ECO:0007669"/>
    <property type="project" value="TreeGrafter"/>
</dbReference>
<evidence type="ECO:0000259" key="12">
    <source>
        <dbReference type="Pfam" id="PF00999"/>
    </source>
</evidence>
<evidence type="ECO:0000256" key="5">
    <source>
        <dbReference type="ARBA" id="ARBA00022989"/>
    </source>
</evidence>
<evidence type="ECO:0000256" key="9">
    <source>
        <dbReference type="ARBA" id="ARBA00023201"/>
    </source>
</evidence>
<dbReference type="Proteomes" id="UP000225108">
    <property type="component" value="Unassembled WGS sequence"/>
</dbReference>
<keyword evidence="4 11" id="KW-0812">Transmembrane</keyword>
<accession>A0A2G3PQ50</accession>
<dbReference type="AlphaFoldDB" id="A0A2G3PQ50"/>
<dbReference type="GO" id="GO:0015386">
    <property type="term" value="F:potassium:proton antiporter activity"/>
    <property type="evidence" value="ECO:0007669"/>
    <property type="project" value="TreeGrafter"/>
</dbReference>
<feature type="transmembrane region" description="Helical" evidence="11">
    <location>
        <begin position="419"/>
        <end position="444"/>
    </location>
</feature>
<evidence type="ECO:0000256" key="7">
    <source>
        <dbReference type="ARBA" id="ARBA00023065"/>
    </source>
</evidence>
<evidence type="ECO:0000256" key="2">
    <source>
        <dbReference type="ARBA" id="ARBA00022448"/>
    </source>
</evidence>
<dbReference type="InterPro" id="IPR018422">
    <property type="entry name" value="Cation/H_exchanger_CPA1"/>
</dbReference>
<name>A0A2G3PQ50_WILMA</name>
<evidence type="ECO:0000313" key="14">
    <source>
        <dbReference type="Proteomes" id="UP000225108"/>
    </source>
</evidence>
<dbReference type="Pfam" id="PF00999">
    <property type="entry name" value="Na_H_Exchanger"/>
    <property type="match status" value="1"/>
</dbReference>
<dbReference type="InterPro" id="IPR006153">
    <property type="entry name" value="Cation/H_exchanger_TM"/>
</dbReference>
<evidence type="ECO:0000256" key="11">
    <source>
        <dbReference type="SAM" id="Phobius"/>
    </source>
</evidence>
<sequence>MELLLLVLLGAVVVTAFADRRGMQPALIILVVGLLVSFIPGLPRVELESDILLTVVLPPLLYSAALNFSFPSFLRNIKPILGLGVAMVVVTAFAVGAVATVAIPEFTFLLALLLGAIVAPPDAVTAVAIGRKLGLPKRVMAILTGESLVNDAAALSLFAIAVSQIAHTHAFIGNPLLLFSYSAVLGPVVGIVIGFGTLWIRRHLQNPALETVLGFTVPFAAFVAAEHIHASGVLAVVIAGFVVGSGSVHAGYQTRLQERYVWNSVDVLLEAFVFAYIGLQLRFIIDELREARESLVGVAVASVVVLLVVLVIRPFAVFLMFGRGLLQRHVEKTVSSSQIAAGPRVPRRISESGGDPTAKREKKRPAAVKRLTASMDKRTLTFQESLVVSWTGMRGVVTLAAASGIPATLESGEPFPERAAIQAIAFVVAVGTILIQGTSLPWLIARLHLHSEEEEQYAARETSKAESIVHFAGDGVIEDFVAEPPTTLDAKTVEFIRSTVARQVRDAEEMPDPEAHTERAETFAKLYREVLAAQRHALIASRDAGEVDDEAVRAMLERLDLQEAGLSARLESRL</sequence>
<feature type="transmembrane region" description="Helical" evidence="11">
    <location>
        <begin position="80"/>
        <end position="103"/>
    </location>
</feature>
<evidence type="ECO:0000313" key="13">
    <source>
        <dbReference type="EMBL" id="PHV67934.1"/>
    </source>
</evidence>
<dbReference type="GO" id="GO:0015385">
    <property type="term" value="F:sodium:proton antiporter activity"/>
    <property type="evidence" value="ECO:0007669"/>
    <property type="project" value="InterPro"/>
</dbReference>
<keyword evidence="5 11" id="KW-1133">Transmembrane helix</keyword>
<evidence type="ECO:0000256" key="10">
    <source>
        <dbReference type="SAM" id="MobiDB-lite"/>
    </source>
</evidence>
<feature type="transmembrane region" description="Helical" evidence="11">
    <location>
        <begin position="231"/>
        <end position="252"/>
    </location>
</feature>
<keyword evidence="7" id="KW-0406">Ion transport</keyword>
<feature type="transmembrane region" description="Helical" evidence="11">
    <location>
        <begin position="264"/>
        <end position="285"/>
    </location>
</feature>
<reference evidence="13 14" key="1">
    <citation type="submission" date="2017-10" db="EMBL/GenBank/DDBJ databases">
        <title>The draft genome sequence of Williamsia sp. BULT 1.1 isolated from the semi-arid grassland soils from South Africa.</title>
        <authorList>
            <person name="Kabwe M.H."/>
            <person name="Govender N."/>
            <person name="Mutseka Lunga P."/>
            <person name="Vikram S."/>
            <person name="Makhalanyane T.P."/>
        </authorList>
    </citation>
    <scope>NUCLEOTIDE SEQUENCE [LARGE SCALE GENOMIC DNA]</scope>
    <source>
        <strain evidence="13 14">BULT 1.1</strain>
    </source>
</reference>
<dbReference type="EMBL" id="PEBD01000004">
    <property type="protein sequence ID" value="PHV67934.1"/>
    <property type="molecule type" value="Genomic_DNA"/>
</dbReference>
<comment type="caution">
    <text evidence="13">The sequence shown here is derived from an EMBL/GenBank/DDBJ whole genome shotgun (WGS) entry which is preliminary data.</text>
</comment>
<dbReference type="GO" id="GO:0098719">
    <property type="term" value="P:sodium ion import across plasma membrane"/>
    <property type="evidence" value="ECO:0007669"/>
    <property type="project" value="TreeGrafter"/>
</dbReference>
<feature type="transmembrane region" description="Helical" evidence="11">
    <location>
        <begin position="152"/>
        <end position="172"/>
    </location>
</feature>
<feature type="transmembrane region" description="Helical" evidence="11">
    <location>
        <begin position="207"/>
        <end position="225"/>
    </location>
</feature>
<dbReference type="GO" id="GO:0005886">
    <property type="term" value="C:plasma membrane"/>
    <property type="evidence" value="ECO:0007669"/>
    <property type="project" value="UniProtKB-SubCell"/>
</dbReference>
<keyword evidence="2" id="KW-0813">Transport</keyword>
<gene>
    <name evidence="13" type="ORF">CSW57_01190</name>
</gene>
<organism evidence="13 14">
    <name type="scientific">Williamsia marianensis</name>
    <dbReference type="NCBI Taxonomy" id="85044"/>
    <lineage>
        <taxon>Bacteria</taxon>
        <taxon>Bacillati</taxon>
        <taxon>Actinomycetota</taxon>
        <taxon>Actinomycetes</taxon>
        <taxon>Mycobacteriales</taxon>
        <taxon>Nocardiaceae</taxon>
        <taxon>Williamsia</taxon>
    </lineage>
</organism>
<proteinExistence type="predicted"/>
<keyword evidence="6" id="KW-0915">Sodium</keyword>
<dbReference type="PANTHER" id="PTHR10110:SF86">
    <property type="entry name" value="SODIUM_HYDROGEN EXCHANGER 7"/>
    <property type="match status" value="1"/>
</dbReference>
<dbReference type="PANTHER" id="PTHR10110">
    <property type="entry name" value="SODIUM/HYDROGEN EXCHANGER"/>
    <property type="match status" value="1"/>
</dbReference>
<evidence type="ECO:0000256" key="8">
    <source>
        <dbReference type="ARBA" id="ARBA00023136"/>
    </source>
</evidence>
<feature type="transmembrane region" description="Helical" evidence="11">
    <location>
        <begin position="51"/>
        <end position="68"/>
    </location>
</feature>
<feature type="region of interest" description="Disordered" evidence="10">
    <location>
        <begin position="341"/>
        <end position="365"/>
    </location>
</feature>
<feature type="transmembrane region" description="Helical" evidence="11">
    <location>
        <begin position="178"/>
        <end position="200"/>
    </location>
</feature>
<dbReference type="RefSeq" id="WP_099381111.1">
    <property type="nucleotide sequence ID" value="NZ_PEBD01000004.1"/>
</dbReference>
<feature type="transmembrane region" description="Helical" evidence="11">
    <location>
        <begin position="109"/>
        <end position="131"/>
    </location>
</feature>
<protein>
    <submittedName>
        <fullName evidence="13">Sodium:proton exchanger</fullName>
    </submittedName>
</protein>
<feature type="transmembrane region" description="Helical" evidence="11">
    <location>
        <begin position="297"/>
        <end position="322"/>
    </location>
</feature>
<keyword evidence="9" id="KW-0739">Sodium transport</keyword>
<comment type="subcellular location">
    <subcellularLocation>
        <location evidence="1">Cell membrane</location>
        <topology evidence="1">Multi-pass membrane protein</topology>
    </subcellularLocation>
</comment>
<feature type="transmembrane region" description="Helical" evidence="11">
    <location>
        <begin position="385"/>
        <end position="407"/>
    </location>
</feature>
<keyword evidence="3" id="KW-1003">Cell membrane</keyword>
<evidence type="ECO:0000256" key="1">
    <source>
        <dbReference type="ARBA" id="ARBA00004651"/>
    </source>
</evidence>
<feature type="domain" description="Cation/H+ exchanger transmembrane" evidence="12">
    <location>
        <begin position="10"/>
        <end position="444"/>
    </location>
</feature>
<dbReference type="Gene3D" id="6.10.140.1330">
    <property type="match status" value="1"/>
</dbReference>